<protein>
    <submittedName>
        <fullName evidence="9">DedA family protein</fullName>
    </submittedName>
</protein>
<evidence type="ECO:0000313" key="9">
    <source>
        <dbReference type="EMBL" id="KAB2812706.1"/>
    </source>
</evidence>
<dbReference type="InterPro" id="IPR032818">
    <property type="entry name" value="DedA-like"/>
</dbReference>
<proteinExistence type="inferred from homology"/>
<evidence type="ECO:0000259" key="8">
    <source>
        <dbReference type="Pfam" id="PF09335"/>
    </source>
</evidence>
<reference evidence="9 10" key="1">
    <citation type="submission" date="2019-09" db="EMBL/GenBank/DDBJ databases">
        <title>Pimelobacter sp. isolated from Paulinella.</title>
        <authorList>
            <person name="Jeong S.E."/>
        </authorList>
    </citation>
    <scope>NUCLEOTIDE SEQUENCE [LARGE SCALE GENOMIC DNA]</scope>
    <source>
        <strain evidence="9 10">Pch-N</strain>
    </source>
</reference>
<comment type="subcellular location">
    <subcellularLocation>
        <location evidence="1 7">Cell membrane</location>
        <topology evidence="1 7">Multi-pass membrane protein</topology>
    </subcellularLocation>
</comment>
<evidence type="ECO:0000256" key="7">
    <source>
        <dbReference type="RuleBase" id="RU367016"/>
    </source>
</evidence>
<accession>A0A7J5E367</accession>
<dbReference type="GO" id="GO:0005886">
    <property type="term" value="C:plasma membrane"/>
    <property type="evidence" value="ECO:0007669"/>
    <property type="project" value="UniProtKB-SubCell"/>
</dbReference>
<sequence length="206" mass="21681">MTTFVEHLLSVPGWLALVVVFLLPALESSVFLGFVVPGELALLLGGVVAGQGHLPVVAVAAAGIGGAISGDAIGYVVGRRWGRRILDSVLGRFVRPDRLDRAEHALSTRGGWTVLLGRFTVALRVLVPGLAGMGRMPYRRFALFNVLGAVLWGGAMVAAGYLAGASWQHVAHLVSTAGLVVTAAVVVLLLAWHALHGRRRRTTVDA</sequence>
<gene>
    <name evidence="9" type="ORF">F9L07_13250</name>
</gene>
<comment type="similarity">
    <text evidence="2 7">Belongs to the DedA family.</text>
</comment>
<evidence type="ECO:0000256" key="4">
    <source>
        <dbReference type="ARBA" id="ARBA00022692"/>
    </source>
</evidence>
<dbReference type="Proteomes" id="UP000449906">
    <property type="component" value="Unassembled WGS sequence"/>
</dbReference>
<keyword evidence="3 7" id="KW-1003">Cell membrane</keyword>
<dbReference type="RefSeq" id="WP_151580050.1">
    <property type="nucleotide sequence ID" value="NZ_WBVM01000001.1"/>
</dbReference>
<keyword evidence="6 7" id="KW-0472">Membrane</keyword>
<dbReference type="EMBL" id="WBVM01000001">
    <property type="protein sequence ID" value="KAB2812706.1"/>
    <property type="molecule type" value="Genomic_DNA"/>
</dbReference>
<dbReference type="PANTHER" id="PTHR30353:SF15">
    <property type="entry name" value="INNER MEMBRANE PROTEIN YABI"/>
    <property type="match status" value="1"/>
</dbReference>
<feature type="transmembrane region" description="Helical" evidence="7">
    <location>
        <begin position="12"/>
        <end position="36"/>
    </location>
</feature>
<comment type="caution">
    <text evidence="9">The sequence shown here is derived from an EMBL/GenBank/DDBJ whole genome shotgun (WGS) entry which is preliminary data.</text>
</comment>
<organism evidence="9 10">
    <name type="scientific">Nocardioides simplex</name>
    <name type="common">Arthrobacter simplex</name>
    <dbReference type="NCBI Taxonomy" id="2045"/>
    <lineage>
        <taxon>Bacteria</taxon>
        <taxon>Bacillati</taxon>
        <taxon>Actinomycetota</taxon>
        <taxon>Actinomycetes</taxon>
        <taxon>Propionibacteriales</taxon>
        <taxon>Nocardioidaceae</taxon>
        <taxon>Pimelobacter</taxon>
    </lineage>
</organism>
<keyword evidence="4 7" id="KW-0812">Transmembrane</keyword>
<evidence type="ECO:0000313" key="10">
    <source>
        <dbReference type="Proteomes" id="UP000449906"/>
    </source>
</evidence>
<dbReference type="PANTHER" id="PTHR30353">
    <property type="entry name" value="INNER MEMBRANE PROTEIN DEDA-RELATED"/>
    <property type="match status" value="1"/>
</dbReference>
<evidence type="ECO:0000256" key="3">
    <source>
        <dbReference type="ARBA" id="ARBA00022475"/>
    </source>
</evidence>
<feature type="transmembrane region" description="Helical" evidence="7">
    <location>
        <begin position="142"/>
        <end position="164"/>
    </location>
</feature>
<evidence type="ECO:0000256" key="5">
    <source>
        <dbReference type="ARBA" id="ARBA00022989"/>
    </source>
</evidence>
<dbReference type="AlphaFoldDB" id="A0A7J5E367"/>
<keyword evidence="5 7" id="KW-1133">Transmembrane helix</keyword>
<feature type="transmembrane region" description="Helical" evidence="7">
    <location>
        <begin position="170"/>
        <end position="192"/>
    </location>
</feature>
<dbReference type="InterPro" id="IPR032816">
    <property type="entry name" value="VTT_dom"/>
</dbReference>
<feature type="transmembrane region" description="Helical" evidence="7">
    <location>
        <begin position="56"/>
        <end position="77"/>
    </location>
</feature>
<evidence type="ECO:0000256" key="1">
    <source>
        <dbReference type="ARBA" id="ARBA00004651"/>
    </source>
</evidence>
<evidence type="ECO:0000256" key="2">
    <source>
        <dbReference type="ARBA" id="ARBA00010792"/>
    </source>
</evidence>
<feature type="domain" description="VTT" evidence="8">
    <location>
        <begin position="36"/>
        <end position="161"/>
    </location>
</feature>
<dbReference type="Pfam" id="PF09335">
    <property type="entry name" value="VTT_dom"/>
    <property type="match status" value="1"/>
</dbReference>
<evidence type="ECO:0000256" key="6">
    <source>
        <dbReference type="ARBA" id="ARBA00023136"/>
    </source>
</evidence>
<name>A0A7J5E367_NOCSI</name>